<dbReference type="InParanoid" id="A0A286UQ50"/>
<name>A0A286UQ50_9AGAM</name>
<gene>
    <name evidence="4" type="ORF">PNOK_0165700</name>
</gene>
<evidence type="ECO:0000259" key="3">
    <source>
        <dbReference type="SMART" id="SM00993"/>
    </source>
</evidence>
<dbReference type="Proteomes" id="UP000217199">
    <property type="component" value="Unassembled WGS sequence"/>
</dbReference>
<keyword evidence="5" id="KW-1185">Reference proteome</keyword>
<evidence type="ECO:0000313" key="5">
    <source>
        <dbReference type="Proteomes" id="UP000217199"/>
    </source>
</evidence>
<dbReference type="OrthoDB" id="78296at2759"/>
<reference evidence="4 5" key="1">
    <citation type="journal article" date="2017" name="Mol. Ecol.">
        <title>Comparative and population genomic landscape of Phellinus noxius: A hypervariable fungus causing root rot in trees.</title>
        <authorList>
            <person name="Chung C.L."/>
            <person name="Lee T.J."/>
            <person name="Akiba M."/>
            <person name="Lee H.H."/>
            <person name="Kuo T.H."/>
            <person name="Liu D."/>
            <person name="Ke H.M."/>
            <person name="Yokoi T."/>
            <person name="Roa M.B."/>
            <person name="Lu M.J."/>
            <person name="Chang Y.Y."/>
            <person name="Ann P.J."/>
            <person name="Tsai J.N."/>
            <person name="Chen C.Y."/>
            <person name="Tzean S.S."/>
            <person name="Ota Y."/>
            <person name="Hattori T."/>
            <person name="Sahashi N."/>
            <person name="Liou R.F."/>
            <person name="Kikuchi T."/>
            <person name="Tsai I.J."/>
        </authorList>
    </citation>
    <scope>NUCLEOTIDE SEQUENCE [LARGE SCALE GENOMIC DNA]</scope>
    <source>
        <strain evidence="4 5">FFPRI411160</strain>
    </source>
</reference>
<sequence length="405" mass="45234">MSDNEGESLSRRRSRRSTAGNRMEAALAEFAALNNGNDMELDDDKDFSDKADEEEVFDSDFASTDEEAAQEDEAAAEKDIVAEERQARRSERQRTFKAAEAAIARQRALMNGTGPTASTSKDVPAKKRSSRGNRRVSMGNVVDAETGQAISTARKSRRKSTMQSSENLASRLKDAEEQKAALPKRVREAAHTYTQAELIARALDTEEGNIADHRNYLAQEEEKRRRVRVVRQSISGPMLRWVSRVEDEIKEPDTSSLHPSTPSAILQLARQKLGAVMSQNGMGSRYSFNPTLMDNHALQASKQPPETLKTMSTVFGTHVNWDEVKVYSGKHRPLSRPVVKCPLTGRPAIYRDPRSGVPYANVEAYQTLSKIIAHEYIWNEELQCYTASDRSLQIEEEADDGGQAR</sequence>
<organism evidence="4 5">
    <name type="scientific">Pyrrhoderma noxium</name>
    <dbReference type="NCBI Taxonomy" id="2282107"/>
    <lineage>
        <taxon>Eukaryota</taxon>
        <taxon>Fungi</taxon>
        <taxon>Dikarya</taxon>
        <taxon>Basidiomycota</taxon>
        <taxon>Agaricomycotina</taxon>
        <taxon>Agaricomycetes</taxon>
        <taxon>Hymenochaetales</taxon>
        <taxon>Hymenochaetaceae</taxon>
        <taxon>Pyrrhoderma</taxon>
    </lineage>
</organism>
<feature type="compositionally biased region" description="Acidic residues" evidence="2">
    <location>
        <begin position="39"/>
        <end position="74"/>
    </location>
</feature>
<feature type="region of interest" description="Disordered" evidence="2">
    <location>
        <begin position="1"/>
        <end position="94"/>
    </location>
</feature>
<comment type="similarity">
    <text evidence="1">Belongs to the VPS72/YL1 family.</text>
</comment>
<dbReference type="Pfam" id="PF05764">
    <property type="entry name" value="YL1"/>
    <property type="match status" value="1"/>
</dbReference>
<dbReference type="GO" id="GO:0005634">
    <property type="term" value="C:nucleus"/>
    <property type="evidence" value="ECO:0007669"/>
    <property type="project" value="TreeGrafter"/>
</dbReference>
<feature type="compositionally biased region" description="Basic and acidic residues" evidence="2">
    <location>
        <begin position="171"/>
        <end position="183"/>
    </location>
</feature>
<dbReference type="PANTHER" id="PTHR13275:SF4">
    <property type="entry name" value="VACUOLAR PROTEIN SORTING-ASSOCIATED PROTEIN 72 HOMOLOG"/>
    <property type="match status" value="1"/>
</dbReference>
<dbReference type="EMBL" id="NBII01000002">
    <property type="protein sequence ID" value="PAV21700.1"/>
    <property type="molecule type" value="Genomic_DNA"/>
</dbReference>
<dbReference type="FunCoup" id="A0A286UQ50">
    <property type="interactions" value="420"/>
</dbReference>
<dbReference type="STRING" id="2282107.A0A286UQ50"/>
<feature type="domain" description="Vps72/YL1 C-terminal" evidence="3">
    <location>
        <begin position="339"/>
        <end position="368"/>
    </location>
</feature>
<dbReference type="Pfam" id="PF08265">
    <property type="entry name" value="YL1_C"/>
    <property type="match status" value="1"/>
</dbReference>
<dbReference type="InterPro" id="IPR046757">
    <property type="entry name" value="YL1_N"/>
</dbReference>
<feature type="region of interest" description="Disordered" evidence="2">
    <location>
        <begin position="106"/>
        <end position="183"/>
    </location>
</feature>
<dbReference type="SMART" id="SM00993">
    <property type="entry name" value="YL1_C"/>
    <property type="match status" value="1"/>
</dbReference>
<proteinExistence type="inferred from homology"/>
<evidence type="ECO:0000256" key="2">
    <source>
        <dbReference type="SAM" id="MobiDB-lite"/>
    </source>
</evidence>
<protein>
    <submittedName>
        <fullName evidence="4">YL1-domain-containing</fullName>
    </submittedName>
</protein>
<evidence type="ECO:0000256" key="1">
    <source>
        <dbReference type="ARBA" id="ARBA00006832"/>
    </source>
</evidence>
<accession>A0A286UQ50</accession>
<evidence type="ECO:0000313" key="4">
    <source>
        <dbReference type="EMBL" id="PAV21700.1"/>
    </source>
</evidence>
<dbReference type="InterPro" id="IPR013272">
    <property type="entry name" value="Vps72/YL1_C"/>
</dbReference>
<dbReference type="PANTHER" id="PTHR13275">
    <property type="entry name" value="YL-1 PROTEIN TRANSCRIPTION FACTOR-LIKE 1"/>
    <property type="match status" value="1"/>
</dbReference>
<feature type="compositionally biased region" description="Low complexity" evidence="2">
    <location>
        <begin position="24"/>
        <end position="35"/>
    </location>
</feature>
<dbReference type="AlphaFoldDB" id="A0A286UQ50"/>
<comment type="caution">
    <text evidence="4">The sequence shown here is derived from an EMBL/GenBank/DDBJ whole genome shotgun (WGS) entry which is preliminary data.</text>
</comment>
<feature type="compositionally biased region" description="Basic and acidic residues" evidence="2">
    <location>
        <begin position="75"/>
        <end position="94"/>
    </location>
</feature>